<gene>
    <name evidence="2" type="ORF">HERI1096_LOCUS13879</name>
</gene>
<organism evidence="2">
    <name type="scientific">Haptolina ericina</name>
    <dbReference type="NCBI Taxonomy" id="156174"/>
    <lineage>
        <taxon>Eukaryota</taxon>
        <taxon>Haptista</taxon>
        <taxon>Haptophyta</taxon>
        <taxon>Prymnesiophyceae</taxon>
        <taxon>Prymnesiales</taxon>
        <taxon>Prymnesiaceae</taxon>
        <taxon>Haptolina</taxon>
    </lineage>
</organism>
<dbReference type="AlphaFoldDB" id="A0A7S3ARV4"/>
<dbReference type="InterPro" id="IPR029058">
    <property type="entry name" value="AB_hydrolase_fold"/>
</dbReference>
<proteinExistence type="predicted"/>
<name>A0A7S3ARV4_9EUKA</name>
<accession>A0A7S3ARV4</accession>
<dbReference type="SUPFAM" id="SSF53474">
    <property type="entry name" value="alpha/beta-Hydrolases"/>
    <property type="match status" value="1"/>
</dbReference>
<evidence type="ECO:0000313" key="2">
    <source>
        <dbReference type="EMBL" id="CAE0113219.1"/>
    </source>
</evidence>
<reference evidence="2" key="1">
    <citation type="submission" date="2021-01" db="EMBL/GenBank/DDBJ databases">
        <authorList>
            <person name="Corre E."/>
            <person name="Pelletier E."/>
            <person name="Niang G."/>
            <person name="Scheremetjew M."/>
            <person name="Finn R."/>
            <person name="Kale V."/>
            <person name="Holt S."/>
            <person name="Cochrane G."/>
            <person name="Meng A."/>
            <person name="Brown T."/>
            <person name="Cohen L."/>
        </authorList>
    </citation>
    <scope>NUCLEOTIDE SEQUENCE</scope>
    <source>
        <strain evidence="2">CCMP281</strain>
    </source>
</reference>
<protein>
    <submittedName>
        <fullName evidence="2">Uncharacterized protein</fullName>
    </submittedName>
</protein>
<feature type="region of interest" description="Disordered" evidence="1">
    <location>
        <begin position="96"/>
        <end position="119"/>
    </location>
</feature>
<feature type="compositionally biased region" description="Basic and acidic residues" evidence="1">
    <location>
        <begin position="96"/>
        <end position="109"/>
    </location>
</feature>
<evidence type="ECO:0000256" key="1">
    <source>
        <dbReference type="SAM" id="MobiDB-lite"/>
    </source>
</evidence>
<sequence>MAALPPADTLSALEALISDTHDPIYPIHRTPTNWDPYQTLNSVSFDVAAQRISVWGEVSPMSAPKPVLQIDWRTLGIEPTDGCRILVVATEEGGKEDRSGLAELSRERSQPQPPPLPRLQLDASRVSIGGISSGADFAANYLLAHSSTTLGAAIWAGNAPRCYTTRAAGDALVPCSKIPQGVTVAGCPNGVDINQAPCDASVRPCPEGFGLPVSKCQGCDAWSSEWIKVQNMSELQSVARHRAVQGKIDEPSRGLPGRRVFLYRGGLDECYKVGSVDHTASFFGGFGAAVHFVNSTIPSLHAIPTMSTGTPCGLEGNYTEAWPHALEACGYDGAANALAHIYGKPTGTRSAFDPTLLRYFDQRDFDGPEVGLDPRGGFVYVPRVCEAASSIKTGACGLHVFIHGCGQGAVAGPSGRAYSFNDTYARRAGFNEWAEAHRLVLLYPQLNFGDRAKGDAQAGMCWDQVGQSGDDFSDKSGRQLSSVWAMVQRLLSASD</sequence>
<dbReference type="EMBL" id="HBHX01024919">
    <property type="protein sequence ID" value="CAE0113219.1"/>
    <property type="molecule type" value="Transcribed_RNA"/>
</dbReference>